<dbReference type="OrthoDB" id="1118380at2"/>
<dbReference type="Proteomes" id="UP000293162">
    <property type="component" value="Unassembled WGS sequence"/>
</dbReference>
<gene>
    <name evidence="2" type="ORF">EWM59_22365</name>
</gene>
<evidence type="ECO:0000313" key="3">
    <source>
        <dbReference type="Proteomes" id="UP000293162"/>
    </source>
</evidence>
<protein>
    <recommendedName>
        <fullName evidence="4">Lipocalin-like domain-containing protein</fullName>
    </recommendedName>
</protein>
<keyword evidence="3" id="KW-1185">Reference proteome</keyword>
<dbReference type="RefSeq" id="WP_130023483.1">
    <property type="nucleotide sequence ID" value="NZ_SEWF01000046.1"/>
</dbReference>
<evidence type="ECO:0000313" key="2">
    <source>
        <dbReference type="EMBL" id="RYU93408.1"/>
    </source>
</evidence>
<proteinExistence type="predicted"/>
<feature type="chain" id="PRO_5020218588" description="Lipocalin-like domain-containing protein" evidence="1">
    <location>
        <begin position="24"/>
        <end position="158"/>
    </location>
</feature>
<dbReference type="PROSITE" id="PS51257">
    <property type="entry name" value="PROKAR_LIPOPROTEIN"/>
    <property type="match status" value="1"/>
</dbReference>
<name>A0A4Q5LUQ0_9BACT</name>
<dbReference type="AlphaFoldDB" id="A0A4Q5LUQ0"/>
<keyword evidence="1" id="KW-0732">Signal</keyword>
<accession>A0A4Q5LUQ0</accession>
<comment type="caution">
    <text evidence="2">The sequence shown here is derived from an EMBL/GenBank/DDBJ whole genome shotgun (WGS) entry which is preliminary data.</text>
</comment>
<sequence length="158" mass="17655">MMKFQIRLLLVTLLCAVLAFSCSQDNKIEPDKNSKLQTNEQEYNRILSTRSTYSGTTFEITKVTREGNVMKIEVEGGCTEANYKIVWNGIALMSYPMQTGIVVNYEDKPGETCTDPKKFTLEVDMLKLFGTTDIIVHVANGSKVKDISVDPDGSVSDR</sequence>
<evidence type="ECO:0000256" key="1">
    <source>
        <dbReference type="SAM" id="SignalP"/>
    </source>
</evidence>
<evidence type="ECO:0008006" key="4">
    <source>
        <dbReference type="Google" id="ProtNLM"/>
    </source>
</evidence>
<reference evidence="2 3" key="1">
    <citation type="submission" date="2019-02" db="EMBL/GenBank/DDBJ databases">
        <title>Bacterial novel species Emticicia sp. 17J42-9 isolated from soil.</title>
        <authorList>
            <person name="Jung H.-Y."/>
        </authorList>
    </citation>
    <scope>NUCLEOTIDE SEQUENCE [LARGE SCALE GENOMIC DNA]</scope>
    <source>
        <strain evidence="2 3">17J42-9</strain>
    </source>
</reference>
<dbReference type="EMBL" id="SEWF01000046">
    <property type="protein sequence ID" value="RYU93408.1"/>
    <property type="molecule type" value="Genomic_DNA"/>
</dbReference>
<organism evidence="2 3">
    <name type="scientific">Emticicia agri</name>
    <dbReference type="NCBI Taxonomy" id="2492393"/>
    <lineage>
        <taxon>Bacteria</taxon>
        <taxon>Pseudomonadati</taxon>
        <taxon>Bacteroidota</taxon>
        <taxon>Cytophagia</taxon>
        <taxon>Cytophagales</taxon>
        <taxon>Leadbetterellaceae</taxon>
        <taxon>Emticicia</taxon>
    </lineage>
</organism>
<feature type="signal peptide" evidence="1">
    <location>
        <begin position="1"/>
        <end position="23"/>
    </location>
</feature>